<comment type="caution">
    <text evidence="2">The sequence shown here is derived from an EMBL/GenBank/DDBJ whole genome shotgun (WGS) entry which is preliminary data.</text>
</comment>
<gene>
    <name evidence="2" type="ORF">E2C01_040400</name>
</gene>
<accession>A0A5B7FMK2</accession>
<evidence type="ECO:0000256" key="1">
    <source>
        <dbReference type="SAM" id="MobiDB-lite"/>
    </source>
</evidence>
<keyword evidence="3" id="KW-1185">Reference proteome</keyword>
<name>A0A5B7FMK2_PORTR</name>
<protein>
    <submittedName>
        <fullName evidence="2">Uncharacterized protein</fullName>
    </submittedName>
</protein>
<evidence type="ECO:0000313" key="2">
    <source>
        <dbReference type="EMBL" id="MPC46675.1"/>
    </source>
</evidence>
<reference evidence="2 3" key="1">
    <citation type="submission" date="2019-05" db="EMBL/GenBank/DDBJ databases">
        <title>Another draft genome of Portunus trituberculatus and its Hox gene families provides insights of decapod evolution.</title>
        <authorList>
            <person name="Jeong J.-H."/>
            <person name="Song I."/>
            <person name="Kim S."/>
            <person name="Choi T."/>
            <person name="Kim D."/>
            <person name="Ryu S."/>
            <person name="Kim W."/>
        </authorList>
    </citation>
    <scope>NUCLEOTIDE SEQUENCE [LARGE SCALE GENOMIC DNA]</scope>
    <source>
        <tissue evidence="2">Muscle</tissue>
    </source>
</reference>
<feature type="region of interest" description="Disordered" evidence="1">
    <location>
        <begin position="219"/>
        <end position="292"/>
    </location>
</feature>
<organism evidence="2 3">
    <name type="scientific">Portunus trituberculatus</name>
    <name type="common">Swimming crab</name>
    <name type="synonym">Neptunus trituberculatus</name>
    <dbReference type="NCBI Taxonomy" id="210409"/>
    <lineage>
        <taxon>Eukaryota</taxon>
        <taxon>Metazoa</taxon>
        <taxon>Ecdysozoa</taxon>
        <taxon>Arthropoda</taxon>
        <taxon>Crustacea</taxon>
        <taxon>Multicrustacea</taxon>
        <taxon>Malacostraca</taxon>
        <taxon>Eumalacostraca</taxon>
        <taxon>Eucarida</taxon>
        <taxon>Decapoda</taxon>
        <taxon>Pleocyemata</taxon>
        <taxon>Brachyura</taxon>
        <taxon>Eubrachyura</taxon>
        <taxon>Portunoidea</taxon>
        <taxon>Portunidae</taxon>
        <taxon>Portuninae</taxon>
        <taxon>Portunus</taxon>
    </lineage>
</organism>
<proteinExistence type="predicted"/>
<dbReference type="AlphaFoldDB" id="A0A5B7FMK2"/>
<dbReference type="Proteomes" id="UP000324222">
    <property type="component" value="Unassembled WGS sequence"/>
</dbReference>
<dbReference type="EMBL" id="VSRR010007319">
    <property type="protein sequence ID" value="MPC46675.1"/>
    <property type="molecule type" value="Genomic_DNA"/>
</dbReference>
<sequence>MESLVISSPNYPFLLTNCPSPILPSCRHYHPHPPHLSINSWSSPHHLKLDTGFPTTHTNTSNLRPLLIRPRYITSLHLRHSVRWCVFLVLPQSASPQLAGLSHSRSLGRGEAGVTPVKIVLEVGRGLDGPPRHLQSKALRGNIFQAVSFPKDPQNKPSISPFTARPPAFSNARQEFAVRDKNPLLPRRFTGHQPRCSGRSITLCLSVGGARRRDHLTSPTAVSCGMRGSKGRQGKARRGKARARGKGRGRSAATGVLMQHNLDFSTPEAAETRVREPRTPQPQPPSVRDLSLGGLSCLPQYCR</sequence>
<feature type="compositionally biased region" description="Basic residues" evidence="1">
    <location>
        <begin position="229"/>
        <end position="249"/>
    </location>
</feature>
<evidence type="ECO:0000313" key="3">
    <source>
        <dbReference type="Proteomes" id="UP000324222"/>
    </source>
</evidence>